<dbReference type="STRING" id="1436961.SAMN05421739_103248"/>
<dbReference type="RefSeq" id="WP_092100853.1">
    <property type="nucleotide sequence ID" value="NZ_FOOT01000003.1"/>
</dbReference>
<protein>
    <submittedName>
        <fullName evidence="1">Uncharacterized protein</fullName>
    </submittedName>
</protein>
<dbReference type="AlphaFoldDB" id="A0A1I2TY77"/>
<dbReference type="OrthoDB" id="886741at2"/>
<accession>A0A1I2TY77</accession>
<dbReference type="EMBL" id="FOOT01000003">
    <property type="protein sequence ID" value="SFG67556.1"/>
    <property type="molecule type" value="Genomic_DNA"/>
</dbReference>
<name>A0A1I2TY77_9BACT</name>
<keyword evidence="2" id="KW-1185">Reference proteome</keyword>
<reference evidence="2" key="1">
    <citation type="submission" date="2016-10" db="EMBL/GenBank/DDBJ databases">
        <authorList>
            <person name="Varghese N."/>
            <person name="Submissions S."/>
        </authorList>
    </citation>
    <scope>NUCLEOTIDE SEQUENCE [LARGE SCALE GENOMIC DNA]</scope>
    <source>
        <strain evidence="2">LP51</strain>
    </source>
</reference>
<dbReference type="Proteomes" id="UP000198724">
    <property type="component" value="Unassembled WGS sequence"/>
</dbReference>
<proteinExistence type="predicted"/>
<gene>
    <name evidence="1" type="ORF">SAMN05421739_103248</name>
</gene>
<evidence type="ECO:0000313" key="2">
    <source>
        <dbReference type="Proteomes" id="UP000198724"/>
    </source>
</evidence>
<sequence length="124" mass="14000">MKKPYLVAAALLVFISFNFWNHVRVKEKGKRESELFYTSAINGKITNVSASAGAVYFKVENSEEKYMFIPTPVTGNQKKRFSAFATKGDSISKPAYATYLKLYKGGKVYTFSFSKLHEDTTLSK</sequence>
<organism evidence="1 2">
    <name type="scientific">Pontibacter chinhatensis</name>
    <dbReference type="NCBI Taxonomy" id="1436961"/>
    <lineage>
        <taxon>Bacteria</taxon>
        <taxon>Pseudomonadati</taxon>
        <taxon>Bacteroidota</taxon>
        <taxon>Cytophagia</taxon>
        <taxon>Cytophagales</taxon>
        <taxon>Hymenobacteraceae</taxon>
        <taxon>Pontibacter</taxon>
    </lineage>
</organism>
<evidence type="ECO:0000313" key="1">
    <source>
        <dbReference type="EMBL" id="SFG67556.1"/>
    </source>
</evidence>